<dbReference type="SUPFAM" id="SSF140383">
    <property type="entry name" value="BSD domain-like"/>
    <property type="match status" value="1"/>
</dbReference>
<dbReference type="GO" id="GO:0048172">
    <property type="term" value="P:regulation of short-term neuronal synaptic plasticity"/>
    <property type="evidence" value="ECO:0007669"/>
    <property type="project" value="TreeGrafter"/>
</dbReference>
<feature type="region of interest" description="Disordered" evidence="1">
    <location>
        <begin position="290"/>
        <end position="357"/>
    </location>
</feature>
<dbReference type="InterPro" id="IPR035925">
    <property type="entry name" value="BSD_dom_sf"/>
</dbReference>
<dbReference type="GO" id="GO:0005634">
    <property type="term" value="C:nucleus"/>
    <property type="evidence" value="ECO:0007669"/>
    <property type="project" value="TreeGrafter"/>
</dbReference>
<sequence>MNRFMEQAKQASRKLADLVYVPPEDVEEKSKGVTEETGEELEEKGEDNKEYKSDVGVDSSKTELESDNERPIEVNDNHPANDMTVEAFQKAKLFADSLFSFAKQATVKVTETAEETAKTLRTVVAEKFQTIIGSFDKEQSKFCAEVNKEHVNVTLLPWDDVSDQSVARKQMLSLSLVSRDSRNFTRDPPSETNFSFENTQAMAETMLNEDPNLRKIRYQLVPKQKVSFVFVSLRFRREIDFRLSEERFWRNYFYRISLIRQSIMGERNLVNEQPSCSSEAIDQTASAIVPEQDQMKQQQNTDKISDEGKLSERTEKEETNKEEEGEKRESEIEKNLEKVRDSLLNNKQKKDEEDWEEELLNDLTDYELVNEQKKKSDEQWEAEITELLNSS</sequence>
<organism evidence="5">
    <name type="scientific">Anisakis simplex</name>
    <name type="common">Herring worm</name>
    <dbReference type="NCBI Taxonomy" id="6269"/>
    <lineage>
        <taxon>Eukaryota</taxon>
        <taxon>Metazoa</taxon>
        <taxon>Ecdysozoa</taxon>
        <taxon>Nematoda</taxon>
        <taxon>Chromadorea</taxon>
        <taxon>Rhabditida</taxon>
        <taxon>Spirurina</taxon>
        <taxon>Ascaridomorpha</taxon>
        <taxon>Ascaridoidea</taxon>
        <taxon>Anisakidae</taxon>
        <taxon>Anisakis</taxon>
        <taxon>Anisakis simplex complex</taxon>
    </lineage>
</organism>
<protein>
    <submittedName>
        <fullName evidence="5">Synapse-associated protein 1 (inferred by orthology to a human protein)</fullName>
    </submittedName>
</protein>
<feature type="compositionally biased region" description="Acidic residues" evidence="1">
    <location>
        <begin position="36"/>
        <end position="45"/>
    </location>
</feature>
<feature type="compositionally biased region" description="Basic and acidic residues" evidence="1">
    <location>
        <begin position="303"/>
        <end position="341"/>
    </location>
</feature>
<evidence type="ECO:0000259" key="2">
    <source>
        <dbReference type="PROSITE" id="PS50858"/>
    </source>
</evidence>
<dbReference type="EMBL" id="UYRR01031255">
    <property type="protein sequence ID" value="VDK48223.1"/>
    <property type="molecule type" value="Genomic_DNA"/>
</dbReference>
<dbReference type="GO" id="GO:0005794">
    <property type="term" value="C:Golgi apparatus"/>
    <property type="evidence" value="ECO:0007669"/>
    <property type="project" value="TreeGrafter"/>
</dbReference>
<dbReference type="PANTHER" id="PTHR16019:SF6">
    <property type="entry name" value="SYNAPSE-ASSOCIATED PROTEIN 1"/>
    <property type="match status" value="1"/>
</dbReference>
<dbReference type="PANTHER" id="PTHR16019">
    <property type="entry name" value="SYNAPSE-ASSOCIATED PROTEIN"/>
    <property type="match status" value="1"/>
</dbReference>
<dbReference type="WBParaSite" id="ASIM_0001339501-mRNA-1">
    <property type="protein sequence ID" value="ASIM_0001339501-mRNA-1"/>
    <property type="gene ID" value="ASIM_0001339501"/>
</dbReference>
<feature type="domain" description="BSD" evidence="2">
    <location>
        <begin position="190"/>
        <end position="260"/>
    </location>
</feature>
<dbReference type="OrthoDB" id="47923at2759"/>
<dbReference type="Gene3D" id="1.10.3970.10">
    <property type="entry name" value="BSD domain"/>
    <property type="match status" value="1"/>
</dbReference>
<evidence type="ECO:0000313" key="5">
    <source>
        <dbReference type="WBParaSite" id="ASIM_0001339501-mRNA-1"/>
    </source>
</evidence>
<evidence type="ECO:0000313" key="3">
    <source>
        <dbReference type="EMBL" id="VDK48223.1"/>
    </source>
</evidence>
<accession>A0A0M3JY93</accession>
<dbReference type="GO" id="GO:0038203">
    <property type="term" value="P:TORC2 signaling"/>
    <property type="evidence" value="ECO:0007669"/>
    <property type="project" value="TreeGrafter"/>
</dbReference>
<dbReference type="GO" id="GO:0045202">
    <property type="term" value="C:synapse"/>
    <property type="evidence" value="ECO:0007669"/>
    <property type="project" value="TreeGrafter"/>
</dbReference>
<reference evidence="3 4" key="2">
    <citation type="submission" date="2018-11" db="EMBL/GenBank/DDBJ databases">
        <authorList>
            <consortium name="Pathogen Informatics"/>
        </authorList>
    </citation>
    <scope>NUCLEOTIDE SEQUENCE [LARGE SCALE GENOMIC DNA]</scope>
</reference>
<keyword evidence="4" id="KW-1185">Reference proteome</keyword>
<dbReference type="SMART" id="SM00751">
    <property type="entry name" value="BSD"/>
    <property type="match status" value="1"/>
</dbReference>
<feature type="region of interest" description="Disordered" evidence="1">
    <location>
        <begin position="19"/>
        <end position="79"/>
    </location>
</feature>
<feature type="compositionally biased region" description="Basic and acidic residues" evidence="1">
    <location>
        <begin position="46"/>
        <end position="76"/>
    </location>
</feature>
<proteinExistence type="predicted"/>
<evidence type="ECO:0000313" key="4">
    <source>
        <dbReference type="Proteomes" id="UP000267096"/>
    </source>
</evidence>
<reference evidence="5" key="1">
    <citation type="submission" date="2016-04" db="UniProtKB">
        <authorList>
            <consortium name="WormBaseParasite"/>
        </authorList>
    </citation>
    <scope>IDENTIFICATION</scope>
</reference>
<dbReference type="Proteomes" id="UP000267096">
    <property type="component" value="Unassembled WGS sequence"/>
</dbReference>
<gene>
    <name evidence="3" type="ORF">ASIM_LOCUS12823</name>
</gene>
<evidence type="ECO:0000256" key="1">
    <source>
        <dbReference type="SAM" id="MobiDB-lite"/>
    </source>
</evidence>
<dbReference type="InterPro" id="IPR051494">
    <property type="entry name" value="BSD_domain-containing"/>
</dbReference>
<name>A0A0M3JY93_ANISI</name>
<dbReference type="AlphaFoldDB" id="A0A0M3JY93"/>
<dbReference type="InterPro" id="IPR005607">
    <property type="entry name" value="BSD_dom"/>
</dbReference>
<dbReference type="PROSITE" id="PS50858">
    <property type="entry name" value="BSD"/>
    <property type="match status" value="1"/>
</dbReference>